<reference evidence="3" key="1">
    <citation type="submission" date="2022-07" db="EMBL/GenBank/DDBJ databases">
        <title>Phylogenomic reconstructions and comparative analyses of Kickxellomycotina fungi.</title>
        <authorList>
            <person name="Reynolds N.K."/>
            <person name="Stajich J.E."/>
            <person name="Barry K."/>
            <person name="Grigoriev I.V."/>
            <person name="Crous P."/>
            <person name="Smith M.E."/>
        </authorList>
    </citation>
    <scope>NUCLEOTIDE SEQUENCE</scope>
    <source>
        <strain evidence="3">NRRL 3115</strain>
    </source>
</reference>
<gene>
    <name evidence="3" type="ORF">GGI25_002436</name>
</gene>
<dbReference type="Gene3D" id="3.30.70.330">
    <property type="match status" value="1"/>
</dbReference>
<dbReference type="GO" id="GO:0005634">
    <property type="term" value="C:nucleus"/>
    <property type="evidence" value="ECO:0007669"/>
    <property type="project" value="TreeGrafter"/>
</dbReference>
<dbReference type="SUPFAM" id="SSF54928">
    <property type="entry name" value="RNA-binding domain, RBD"/>
    <property type="match status" value="1"/>
</dbReference>
<protein>
    <recommendedName>
        <fullName evidence="5">Calcipressin</fullName>
    </recommendedName>
</protein>
<dbReference type="GO" id="GO:0005737">
    <property type="term" value="C:cytoplasm"/>
    <property type="evidence" value="ECO:0007669"/>
    <property type="project" value="TreeGrafter"/>
</dbReference>
<feature type="region of interest" description="Disordered" evidence="2">
    <location>
        <begin position="181"/>
        <end position="220"/>
    </location>
</feature>
<evidence type="ECO:0008006" key="5">
    <source>
        <dbReference type="Google" id="ProtNLM"/>
    </source>
</evidence>
<accession>A0A9W8G3N3</accession>
<dbReference type="Proteomes" id="UP001151518">
    <property type="component" value="Unassembled WGS sequence"/>
</dbReference>
<comment type="caution">
    <text evidence="3">The sequence shown here is derived from an EMBL/GenBank/DDBJ whole genome shotgun (WGS) entry which is preliminary data.</text>
</comment>
<sequence length="286" mass="31514">MAHRDSFRPEATNSLVILFDSFSEAACCALRSKLEEFGSLWHFTALRSFERCLAVFSCTADAQSARNALNLTLVLPGNKIRMYYSMHTPLSQTQDSFLHVPPQDKLWLISPPGSPPINWRQTREDPPNVTHLERRLEEALKELSVGQFSLNPDDVADYDSAESDAECTQSMQGIYNPRFTIATGGVDESSDFSDSAEDTPSHTSTKRAPKETQQSTHTLAPTIIIQNYDHADTDTQCSQDRGKLPTDPSSSTTRHTPAGGSSLANRPPTPSLFAGSSFQPTPRPPL</sequence>
<dbReference type="Pfam" id="PF04847">
    <property type="entry name" value="Calcipressin"/>
    <property type="match status" value="1"/>
</dbReference>
<dbReference type="PANTHER" id="PTHR10300:SF14">
    <property type="entry name" value="PROTEIN SARAH"/>
    <property type="match status" value="1"/>
</dbReference>
<dbReference type="InterPro" id="IPR006931">
    <property type="entry name" value="Calcipressin"/>
</dbReference>
<dbReference type="AlphaFoldDB" id="A0A9W8G3N3"/>
<dbReference type="GO" id="GO:0019722">
    <property type="term" value="P:calcium-mediated signaling"/>
    <property type="evidence" value="ECO:0007669"/>
    <property type="project" value="InterPro"/>
</dbReference>
<name>A0A9W8G3N3_9FUNG</name>
<comment type="similarity">
    <text evidence="1">Belongs to the RCAN family.</text>
</comment>
<dbReference type="PANTHER" id="PTHR10300">
    <property type="entry name" value="CALCIPRESSIN"/>
    <property type="match status" value="1"/>
</dbReference>
<evidence type="ECO:0000256" key="2">
    <source>
        <dbReference type="SAM" id="MobiDB-lite"/>
    </source>
</evidence>
<dbReference type="OrthoDB" id="17212at2759"/>
<evidence type="ECO:0000256" key="1">
    <source>
        <dbReference type="ARBA" id="ARBA00008209"/>
    </source>
</evidence>
<feature type="compositionally biased region" description="Acidic residues" evidence="2">
    <location>
        <begin position="188"/>
        <end position="197"/>
    </location>
</feature>
<evidence type="ECO:0000313" key="3">
    <source>
        <dbReference type="EMBL" id="KAJ2678264.1"/>
    </source>
</evidence>
<dbReference type="GO" id="GO:0008597">
    <property type="term" value="F:calcium-dependent protein serine/threonine phosphatase regulator activity"/>
    <property type="evidence" value="ECO:0007669"/>
    <property type="project" value="TreeGrafter"/>
</dbReference>
<dbReference type="InterPro" id="IPR035979">
    <property type="entry name" value="RBD_domain_sf"/>
</dbReference>
<proteinExistence type="inferred from homology"/>
<dbReference type="InterPro" id="IPR012677">
    <property type="entry name" value="Nucleotide-bd_a/b_plait_sf"/>
</dbReference>
<evidence type="ECO:0000313" key="4">
    <source>
        <dbReference type="Proteomes" id="UP001151518"/>
    </source>
</evidence>
<dbReference type="EMBL" id="JANBTW010000022">
    <property type="protein sequence ID" value="KAJ2678264.1"/>
    <property type="molecule type" value="Genomic_DNA"/>
</dbReference>
<dbReference type="GO" id="GO:0003676">
    <property type="term" value="F:nucleic acid binding"/>
    <property type="evidence" value="ECO:0007669"/>
    <property type="project" value="InterPro"/>
</dbReference>
<organism evidence="3 4">
    <name type="scientific">Coemansia spiralis</name>
    <dbReference type="NCBI Taxonomy" id="417178"/>
    <lineage>
        <taxon>Eukaryota</taxon>
        <taxon>Fungi</taxon>
        <taxon>Fungi incertae sedis</taxon>
        <taxon>Zoopagomycota</taxon>
        <taxon>Kickxellomycotina</taxon>
        <taxon>Kickxellomycetes</taxon>
        <taxon>Kickxellales</taxon>
        <taxon>Kickxellaceae</taxon>
        <taxon>Coemansia</taxon>
    </lineage>
</organism>
<feature type="region of interest" description="Disordered" evidence="2">
    <location>
        <begin position="233"/>
        <end position="286"/>
    </location>
</feature>